<reference evidence="2" key="2">
    <citation type="submission" date="2020-09" db="EMBL/GenBank/DDBJ databases">
        <authorList>
            <person name="Sun Q."/>
            <person name="Zhou Y."/>
        </authorList>
    </citation>
    <scope>NUCLEOTIDE SEQUENCE</scope>
    <source>
        <strain evidence="2">CGMCC 1.15519</strain>
    </source>
</reference>
<evidence type="ECO:0000313" key="3">
    <source>
        <dbReference type="Proteomes" id="UP000635071"/>
    </source>
</evidence>
<evidence type="ECO:0000313" key="2">
    <source>
        <dbReference type="EMBL" id="GGE10712.1"/>
    </source>
</evidence>
<accession>A0A916ZSG5</accession>
<sequence>MRLLLLLLFLFAAPVAAQADCTAGPAPAATANATSFETLAWAPYKRPETGWAIYANKIAAEIGTRCAADTPGFTAALARWQAANKLAPTGVFDLPGFAVMKTKWTLARPFARLMRGGACPEPPDASRLATASPAESYGGKSIQQRADALAAYRRMIASARASLPPGGDPNWFTIFSGFRLPLDDDVRCIIDNNCYGVVRANCSAHRTGLAFDLHVGAAAGFGPDSSDNSNRRFMTRTLAYRWLVSNAARFGFVNYVFEPWHWEWSPPSTSKATPGKTPA</sequence>
<dbReference type="Gene3D" id="3.30.1380.10">
    <property type="match status" value="1"/>
</dbReference>
<keyword evidence="1" id="KW-0732">Signal</keyword>
<organism evidence="2 3">
    <name type="scientific">Sandarakinorhabdus glacialis</name>
    <dbReference type="NCBI Taxonomy" id="1614636"/>
    <lineage>
        <taxon>Bacteria</taxon>
        <taxon>Pseudomonadati</taxon>
        <taxon>Pseudomonadota</taxon>
        <taxon>Alphaproteobacteria</taxon>
        <taxon>Sphingomonadales</taxon>
        <taxon>Sphingosinicellaceae</taxon>
        <taxon>Sandarakinorhabdus</taxon>
    </lineage>
</organism>
<gene>
    <name evidence="2" type="ORF">GCM10011529_16380</name>
</gene>
<dbReference type="SUPFAM" id="SSF55166">
    <property type="entry name" value="Hedgehog/DD-peptidase"/>
    <property type="match status" value="1"/>
</dbReference>
<reference evidence="2" key="1">
    <citation type="journal article" date="2014" name="Int. J. Syst. Evol. Microbiol.">
        <title>Complete genome sequence of Corynebacterium casei LMG S-19264T (=DSM 44701T), isolated from a smear-ripened cheese.</title>
        <authorList>
            <consortium name="US DOE Joint Genome Institute (JGI-PGF)"/>
            <person name="Walter F."/>
            <person name="Albersmeier A."/>
            <person name="Kalinowski J."/>
            <person name="Ruckert C."/>
        </authorList>
    </citation>
    <scope>NUCLEOTIDE SEQUENCE</scope>
    <source>
        <strain evidence="2">CGMCC 1.15519</strain>
    </source>
</reference>
<dbReference type="RefSeq" id="WP_188762464.1">
    <property type="nucleotide sequence ID" value="NZ_BMJM01000005.1"/>
</dbReference>
<feature type="signal peptide" evidence="1">
    <location>
        <begin position="1"/>
        <end position="19"/>
    </location>
</feature>
<proteinExistence type="predicted"/>
<name>A0A916ZSG5_9SPHN</name>
<feature type="chain" id="PRO_5038059192" description="Peptidase M15B domain-containing protein" evidence="1">
    <location>
        <begin position="20"/>
        <end position="279"/>
    </location>
</feature>
<protein>
    <recommendedName>
        <fullName evidence="4">Peptidase M15B domain-containing protein</fullName>
    </recommendedName>
</protein>
<dbReference type="EMBL" id="BMJM01000005">
    <property type="protein sequence ID" value="GGE10712.1"/>
    <property type="molecule type" value="Genomic_DNA"/>
</dbReference>
<dbReference type="AlphaFoldDB" id="A0A916ZSG5"/>
<comment type="caution">
    <text evidence="2">The sequence shown here is derived from an EMBL/GenBank/DDBJ whole genome shotgun (WGS) entry which is preliminary data.</text>
</comment>
<evidence type="ECO:0008006" key="4">
    <source>
        <dbReference type="Google" id="ProtNLM"/>
    </source>
</evidence>
<evidence type="ECO:0000256" key="1">
    <source>
        <dbReference type="SAM" id="SignalP"/>
    </source>
</evidence>
<dbReference type="InterPro" id="IPR009045">
    <property type="entry name" value="Zn_M74/Hedgehog-like"/>
</dbReference>
<dbReference type="Proteomes" id="UP000635071">
    <property type="component" value="Unassembled WGS sequence"/>
</dbReference>
<keyword evidence="3" id="KW-1185">Reference proteome</keyword>